<reference evidence="3 4" key="1">
    <citation type="submission" date="2017-08" db="EMBL/GenBank/DDBJ databases">
        <title>Complete genome sequence of Mucilaginibacter sp. strain BJC16-A31.</title>
        <authorList>
            <consortium name="Henan University of Science and Technology"/>
            <person name="You X."/>
        </authorList>
    </citation>
    <scope>NUCLEOTIDE SEQUENCE [LARGE SCALE GENOMIC DNA]</scope>
    <source>
        <strain evidence="3 4">BJC16-A31</strain>
    </source>
</reference>
<evidence type="ECO:0000313" key="4">
    <source>
        <dbReference type="Proteomes" id="UP000215002"/>
    </source>
</evidence>
<dbReference type="RefSeq" id="WP_094572115.1">
    <property type="nucleotide sequence ID" value="NZ_CP022743.1"/>
</dbReference>
<dbReference type="OrthoDB" id="814802at2"/>
<keyword evidence="2" id="KW-0472">Membrane</keyword>
<dbReference type="KEGG" id="muc:MuYL_4146"/>
<proteinExistence type="predicted"/>
<feature type="transmembrane region" description="Helical" evidence="2">
    <location>
        <begin position="14"/>
        <end position="33"/>
    </location>
</feature>
<organism evidence="3 4">
    <name type="scientific">Mucilaginibacter xinganensis</name>
    <dbReference type="NCBI Taxonomy" id="1234841"/>
    <lineage>
        <taxon>Bacteria</taxon>
        <taxon>Pseudomonadati</taxon>
        <taxon>Bacteroidota</taxon>
        <taxon>Sphingobacteriia</taxon>
        <taxon>Sphingobacteriales</taxon>
        <taxon>Sphingobacteriaceae</taxon>
        <taxon>Mucilaginibacter</taxon>
    </lineage>
</organism>
<keyword evidence="4" id="KW-1185">Reference proteome</keyword>
<name>A0A223P2I9_9SPHI</name>
<evidence type="ECO:0000313" key="3">
    <source>
        <dbReference type="EMBL" id="ASU36031.1"/>
    </source>
</evidence>
<dbReference type="AlphaFoldDB" id="A0A223P2I9"/>
<gene>
    <name evidence="3" type="ORF">MuYL_4146</name>
</gene>
<feature type="compositionally biased region" description="Basic residues" evidence="1">
    <location>
        <begin position="593"/>
        <end position="605"/>
    </location>
</feature>
<accession>A0A223P2I9</accession>
<protein>
    <recommendedName>
        <fullName evidence="5">DUF748 domain-containing protein</fullName>
    </recommendedName>
</protein>
<evidence type="ECO:0000256" key="1">
    <source>
        <dbReference type="SAM" id="MobiDB-lite"/>
    </source>
</evidence>
<sequence>MEQQYIEPKKIKKWPFYLLAIVVLLAGTGYYFYNKYIASNRWKPLLQAQLKELVLKSTDSLYHIEYSDFDLNLTSGDASVYNFKLVPDTNVYNKLVALQKAPDNLFILSVKKLSIKNVGARRAYQEKILNIDNISIDKPELTIINKRYKFNDTVKVGKPKTPYQILKTTFKQLHIDSISLNNISLNYINKSHPVTKHTALKHLDIHISDIAIDSLSDKAPDRFYYTKGVEVTIHDYDILTPDSMYSASLKKIYFSTAQRKIVMDNISFKPRYNRSDFYKVSGQPGDIYTLKFKQITIDDIDLQTFLRDQVLWAGVMNINTPDVLIYTNNAYKGKKTSKIGKDPHQALQDVSLDMKLKRINISNGNINYSETDATSGYTGQIIFKNTNGYILNVTNDDDQKKVNPYMRAYISTRFMDAAPLQVNFKFNLLAKDGAFNYSGELGSFDGRKLDKLVKPLALVHVESADIEKLKFNVDASNYSGKGNLEFYYKNLNIQLLKKVDGKAGLQKQGLISMLANNLVLESNNPDKKGVFRPGPIDLKREPTVSFFSFLYKGLLDGLKPSVGFDKKTENKVNTAVTKVSNLLDKFNKFKADRKAKREARKQAKQVKKDSLEKAKQNNGN</sequence>
<feature type="region of interest" description="Disordered" evidence="1">
    <location>
        <begin position="593"/>
        <end position="620"/>
    </location>
</feature>
<keyword evidence="2" id="KW-0812">Transmembrane</keyword>
<dbReference type="Proteomes" id="UP000215002">
    <property type="component" value="Chromosome"/>
</dbReference>
<evidence type="ECO:0000256" key="2">
    <source>
        <dbReference type="SAM" id="Phobius"/>
    </source>
</evidence>
<dbReference type="EMBL" id="CP022743">
    <property type="protein sequence ID" value="ASU36031.1"/>
    <property type="molecule type" value="Genomic_DNA"/>
</dbReference>
<evidence type="ECO:0008006" key="5">
    <source>
        <dbReference type="Google" id="ProtNLM"/>
    </source>
</evidence>
<keyword evidence="2" id="KW-1133">Transmembrane helix</keyword>
<feature type="compositionally biased region" description="Basic and acidic residues" evidence="1">
    <location>
        <begin position="606"/>
        <end position="620"/>
    </location>
</feature>